<proteinExistence type="predicted"/>
<dbReference type="EMBL" id="CP089391">
    <property type="protein sequence ID" value="WBL77880.1"/>
    <property type="molecule type" value="Genomic_DNA"/>
</dbReference>
<accession>A0ABY7MHI5</accession>
<keyword evidence="2" id="KW-1185">Reference proteome</keyword>
<organism evidence="1 2">
    <name type="scientific">Bradyrhizobium xenonodulans</name>
    <dbReference type="NCBI Taxonomy" id="2736875"/>
    <lineage>
        <taxon>Bacteria</taxon>
        <taxon>Pseudomonadati</taxon>
        <taxon>Pseudomonadota</taxon>
        <taxon>Alphaproteobacteria</taxon>
        <taxon>Hyphomicrobiales</taxon>
        <taxon>Nitrobacteraceae</taxon>
        <taxon>Bradyrhizobium</taxon>
    </lineage>
</organism>
<name>A0ABY7MHI5_9BRAD</name>
<evidence type="ECO:0000313" key="2">
    <source>
        <dbReference type="Proteomes" id="UP001179614"/>
    </source>
</evidence>
<dbReference type="RefSeq" id="WP_270163171.1">
    <property type="nucleotide sequence ID" value="NZ_CP089391.1"/>
</dbReference>
<sequence>MDEIWSIETIPYRSNMQTMTALRPYSATTDMRQKAQGAVMAANETCAPEVLRFEARPPTPIAHCVSWKYHCFVNNVMICASSCARLVLKCSDINLWVDGILKNFDRPAAHIDENQR</sequence>
<evidence type="ECO:0000313" key="1">
    <source>
        <dbReference type="EMBL" id="WBL77880.1"/>
    </source>
</evidence>
<dbReference type="Proteomes" id="UP001179614">
    <property type="component" value="Chromosome"/>
</dbReference>
<protein>
    <submittedName>
        <fullName evidence="1">Uncharacterized protein</fullName>
    </submittedName>
</protein>
<gene>
    <name evidence="1" type="ORF">I3J27_33675</name>
</gene>
<reference evidence="1" key="1">
    <citation type="submission" date="2021-12" db="EMBL/GenBank/DDBJ databases">
        <title>Bradyrhizobium xenonodulans sp. nov.</title>
        <authorList>
            <person name="Claassens R."/>
            <person name="Venter S.N."/>
            <person name="Beukes C.W."/>
            <person name="Stepkowski T."/>
            <person name="Steenkamp E.T."/>
        </authorList>
    </citation>
    <scope>NUCLEOTIDE SEQUENCE</scope>
    <source>
        <strain evidence="1">14AB</strain>
    </source>
</reference>